<dbReference type="EMBL" id="JAUHHV010000012">
    <property type="protein sequence ID" value="KAK1406232.1"/>
    <property type="molecule type" value="Genomic_DNA"/>
</dbReference>
<dbReference type="SMART" id="SM00220">
    <property type="entry name" value="S_TKc"/>
    <property type="match status" value="1"/>
</dbReference>
<dbReference type="Pfam" id="PF00069">
    <property type="entry name" value="Pkinase"/>
    <property type="match status" value="1"/>
</dbReference>
<evidence type="ECO:0000256" key="1">
    <source>
        <dbReference type="ARBA" id="ARBA00005354"/>
    </source>
</evidence>
<dbReference type="InterPro" id="IPR011009">
    <property type="entry name" value="Kinase-like_dom_sf"/>
</dbReference>
<keyword evidence="2" id="KW-0723">Serine/threonine-protein kinase</keyword>
<evidence type="ECO:0000313" key="8">
    <source>
        <dbReference type="EMBL" id="KAK1406232.1"/>
    </source>
</evidence>
<dbReference type="InterPro" id="IPR000719">
    <property type="entry name" value="Prot_kinase_dom"/>
</dbReference>
<dbReference type="InterPro" id="IPR050205">
    <property type="entry name" value="CDPK_Ser/Thr_kinases"/>
</dbReference>
<keyword evidence="3" id="KW-0808">Transferase</keyword>
<comment type="caution">
    <text evidence="8">The sequence shown here is derived from an EMBL/GenBank/DDBJ whole genome shotgun (WGS) entry which is preliminary data.</text>
</comment>
<feature type="domain" description="Protein kinase" evidence="7">
    <location>
        <begin position="23"/>
        <end position="192"/>
    </location>
</feature>
<protein>
    <recommendedName>
        <fullName evidence="7">Protein kinase domain-containing protein</fullName>
    </recommendedName>
</protein>
<reference evidence="8" key="1">
    <citation type="journal article" date="2023" name="bioRxiv">
        <title>Improved chromosome-level genome assembly for marigold (Tagetes erecta).</title>
        <authorList>
            <person name="Jiang F."/>
            <person name="Yuan L."/>
            <person name="Wang S."/>
            <person name="Wang H."/>
            <person name="Xu D."/>
            <person name="Wang A."/>
            <person name="Fan W."/>
        </authorList>
    </citation>
    <scope>NUCLEOTIDE SEQUENCE</scope>
    <source>
        <strain evidence="8">WSJ</strain>
        <tissue evidence="8">Leaf</tissue>
    </source>
</reference>
<dbReference type="Proteomes" id="UP001229421">
    <property type="component" value="Unassembled WGS sequence"/>
</dbReference>
<evidence type="ECO:0000256" key="5">
    <source>
        <dbReference type="ARBA" id="ARBA00022777"/>
    </source>
</evidence>
<keyword evidence="5" id="KW-0418">Kinase</keyword>
<dbReference type="GO" id="GO:0004674">
    <property type="term" value="F:protein serine/threonine kinase activity"/>
    <property type="evidence" value="ECO:0007669"/>
    <property type="project" value="UniProtKB-KW"/>
</dbReference>
<name>A0AAD8NEV3_TARER</name>
<gene>
    <name evidence="8" type="ORF">QVD17_41521</name>
</gene>
<keyword evidence="4" id="KW-0547">Nucleotide-binding</keyword>
<evidence type="ECO:0000256" key="6">
    <source>
        <dbReference type="ARBA" id="ARBA00022840"/>
    </source>
</evidence>
<proteinExistence type="inferred from homology"/>
<evidence type="ECO:0000256" key="2">
    <source>
        <dbReference type="ARBA" id="ARBA00022527"/>
    </source>
</evidence>
<accession>A0AAD8NEV3</accession>
<dbReference type="Gene3D" id="1.10.510.10">
    <property type="entry name" value="Transferase(Phosphotransferase) domain 1"/>
    <property type="match status" value="1"/>
</dbReference>
<evidence type="ECO:0000256" key="3">
    <source>
        <dbReference type="ARBA" id="ARBA00022679"/>
    </source>
</evidence>
<evidence type="ECO:0000313" key="9">
    <source>
        <dbReference type="Proteomes" id="UP001229421"/>
    </source>
</evidence>
<keyword evidence="9" id="KW-1185">Reference proteome</keyword>
<organism evidence="8 9">
    <name type="scientific">Tagetes erecta</name>
    <name type="common">African marigold</name>
    <dbReference type="NCBI Taxonomy" id="13708"/>
    <lineage>
        <taxon>Eukaryota</taxon>
        <taxon>Viridiplantae</taxon>
        <taxon>Streptophyta</taxon>
        <taxon>Embryophyta</taxon>
        <taxon>Tracheophyta</taxon>
        <taxon>Spermatophyta</taxon>
        <taxon>Magnoliopsida</taxon>
        <taxon>eudicotyledons</taxon>
        <taxon>Gunneridae</taxon>
        <taxon>Pentapetalae</taxon>
        <taxon>asterids</taxon>
        <taxon>campanulids</taxon>
        <taxon>Asterales</taxon>
        <taxon>Asteraceae</taxon>
        <taxon>Asteroideae</taxon>
        <taxon>Heliantheae alliance</taxon>
        <taxon>Tageteae</taxon>
        <taxon>Tagetes</taxon>
    </lineage>
</organism>
<comment type="similarity">
    <text evidence="1">Belongs to the protein kinase superfamily. CAMK Ser/Thr protein kinase family. CaMK subfamily.</text>
</comment>
<evidence type="ECO:0000259" key="7">
    <source>
        <dbReference type="SMART" id="SM00220"/>
    </source>
</evidence>
<dbReference type="SUPFAM" id="SSF56112">
    <property type="entry name" value="Protein kinase-like (PK-like)"/>
    <property type="match status" value="1"/>
</dbReference>
<evidence type="ECO:0000256" key="4">
    <source>
        <dbReference type="ARBA" id="ARBA00022741"/>
    </source>
</evidence>
<dbReference type="AlphaFoldDB" id="A0AAD8NEV3"/>
<keyword evidence="6" id="KW-0067">ATP-binding</keyword>
<sequence length="197" mass="22577">MFQKLKANLNDSLLYARNDRCELLKNIKLESNSSSKVKTTIPKKPALVTKERELKGNQEVKNEDHLAGPFSNKEKTVVTYKDVAIVVRQMLKVAVDCHLHGLVHRDMKSEKFTDIVGRMYYVAPEVLRPKSGVWSDVWSICVSTYILLCRCRPFWNKTEDRIFCNCMYTTTMSSKVTQFAVRSDSGTGYGFVIRGRP</sequence>
<dbReference type="GO" id="GO:0005524">
    <property type="term" value="F:ATP binding"/>
    <property type="evidence" value="ECO:0007669"/>
    <property type="project" value="UniProtKB-KW"/>
</dbReference>
<dbReference type="PANTHER" id="PTHR24349">
    <property type="entry name" value="SERINE/THREONINE-PROTEIN KINASE"/>
    <property type="match status" value="1"/>
</dbReference>